<gene>
    <name evidence="2" type="ORF">KEC57_14965</name>
</gene>
<dbReference type="PROSITE" id="PS51186">
    <property type="entry name" value="GNAT"/>
    <property type="match status" value="1"/>
</dbReference>
<dbReference type="InterPro" id="IPR016181">
    <property type="entry name" value="Acyl_CoA_acyltransferase"/>
</dbReference>
<keyword evidence="3" id="KW-1185">Reference proteome</keyword>
<dbReference type="PANTHER" id="PTHR43072">
    <property type="entry name" value="N-ACETYLTRANSFERASE"/>
    <property type="match status" value="1"/>
</dbReference>
<organism evidence="2 3">
    <name type="scientific">Microbacterium allomyrinae</name>
    <dbReference type="NCBI Taxonomy" id="2830666"/>
    <lineage>
        <taxon>Bacteria</taxon>
        <taxon>Bacillati</taxon>
        <taxon>Actinomycetota</taxon>
        <taxon>Actinomycetes</taxon>
        <taxon>Micrococcales</taxon>
        <taxon>Microbacteriaceae</taxon>
        <taxon>Microbacterium</taxon>
    </lineage>
</organism>
<accession>A0A9X1LXJ0</accession>
<dbReference type="CDD" id="cd04301">
    <property type="entry name" value="NAT_SF"/>
    <property type="match status" value="1"/>
</dbReference>
<sequence length="213" mass="24074">MLEEEYDRDRRRLPQHLRRRPEPERDFSYAIRPVEDRDIPDIREIYNHYVTNSVVTFDEDTWSVAQWRKKREHLRKLGLPFLVAESPTGQVLGYALVQPMSSKSAYRFSVENSIYLGQAATGKGLGRALLVALIEACEQAGIRQMVAVISDKGAEGSVALHEKLGFVEVGRMGRVGFKFGRWLGTISMQKALTPVKKSAAKKAPAKKRGLFGR</sequence>
<dbReference type="GO" id="GO:0016747">
    <property type="term" value="F:acyltransferase activity, transferring groups other than amino-acyl groups"/>
    <property type="evidence" value="ECO:0007669"/>
    <property type="project" value="InterPro"/>
</dbReference>
<name>A0A9X1LXJ0_9MICO</name>
<dbReference type="Pfam" id="PF13420">
    <property type="entry name" value="Acetyltransf_4"/>
    <property type="match status" value="1"/>
</dbReference>
<evidence type="ECO:0000313" key="2">
    <source>
        <dbReference type="EMBL" id="MCC2033488.1"/>
    </source>
</evidence>
<proteinExistence type="predicted"/>
<evidence type="ECO:0000313" key="3">
    <source>
        <dbReference type="Proteomes" id="UP001139354"/>
    </source>
</evidence>
<protein>
    <submittedName>
        <fullName evidence="2">N-acetyltransferase</fullName>
    </submittedName>
</protein>
<dbReference type="InterPro" id="IPR000182">
    <property type="entry name" value="GNAT_dom"/>
</dbReference>
<dbReference type="AlphaFoldDB" id="A0A9X1LXJ0"/>
<evidence type="ECO:0000259" key="1">
    <source>
        <dbReference type="PROSITE" id="PS51186"/>
    </source>
</evidence>
<dbReference type="EMBL" id="JAGTTN010000005">
    <property type="protein sequence ID" value="MCC2033488.1"/>
    <property type="molecule type" value="Genomic_DNA"/>
</dbReference>
<dbReference type="Proteomes" id="UP001139354">
    <property type="component" value="Unassembled WGS sequence"/>
</dbReference>
<dbReference type="PANTHER" id="PTHR43072:SF8">
    <property type="entry name" value="ACYLTRANSFERASE FABY-RELATED"/>
    <property type="match status" value="1"/>
</dbReference>
<dbReference type="RefSeq" id="WP_229385496.1">
    <property type="nucleotide sequence ID" value="NZ_JAGTTN010000005.1"/>
</dbReference>
<dbReference type="SUPFAM" id="SSF55729">
    <property type="entry name" value="Acyl-CoA N-acyltransferases (Nat)"/>
    <property type="match status" value="1"/>
</dbReference>
<feature type="domain" description="N-acetyltransferase" evidence="1">
    <location>
        <begin position="29"/>
        <end position="193"/>
    </location>
</feature>
<dbReference type="Gene3D" id="3.40.630.30">
    <property type="match status" value="1"/>
</dbReference>
<reference evidence="2" key="1">
    <citation type="submission" date="2021-04" db="EMBL/GenBank/DDBJ databases">
        <title>Microbacterium tenobrionis sp. nov. and Microbacterium allomyrinae sp. nov., isolated from larvae of Tenobrio molitor and Allomyrina dichotoma, respectively.</title>
        <authorList>
            <person name="Lee S.D."/>
        </authorList>
    </citation>
    <scope>NUCLEOTIDE SEQUENCE</scope>
    <source>
        <strain evidence="2">BWT-G7</strain>
    </source>
</reference>
<comment type="caution">
    <text evidence="2">The sequence shown here is derived from an EMBL/GenBank/DDBJ whole genome shotgun (WGS) entry which is preliminary data.</text>
</comment>